<dbReference type="Proteomes" id="UP000465778">
    <property type="component" value="Unassembled WGS sequence"/>
</dbReference>
<proteinExistence type="predicted"/>
<organism evidence="1 2">
    <name type="scientific">Cytobacillus firmus</name>
    <name type="common">Bacillus firmus</name>
    <dbReference type="NCBI Taxonomy" id="1399"/>
    <lineage>
        <taxon>Bacteria</taxon>
        <taxon>Bacillati</taxon>
        <taxon>Bacillota</taxon>
        <taxon>Bacilli</taxon>
        <taxon>Bacillales</taxon>
        <taxon>Bacillaceae</taxon>
        <taxon>Cytobacillus</taxon>
    </lineage>
</organism>
<reference evidence="1 2" key="1">
    <citation type="journal article" date="2020" name="G3 (Bethesda)">
        <title>Whole Genome Sequencing and Comparative Genomics of Two Nematicidal Bacillus Strains Reveals a Wide Range of Possible Virulence Factors.</title>
        <authorList>
            <person name="Susic N."/>
            <person name="Janezic S."/>
            <person name="Rupnik M."/>
            <person name="Geric Stare B."/>
        </authorList>
    </citation>
    <scope>NUCLEOTIDE SEQUENCE [LARGE SCALE GENOMIC DNA]</scope>
    <source>
        <strain evidence="1 2">I-1582</strain>
    </source>
</reference>
<gene>
    <name evidence="1" type="ORF">KIS1582_2076</name>
</gene>
<protein>
    <submittedName>
        <fullName evidence="1">Uncharacterized protein</fullName>
    </submittedName>
</protein>
<sequence length="69" mass="7615">MVIYKKCRIDGRTKHLPILVGLWVLKNQAGLLAHGPCVLLLPILVCTVDLQTATIYSGGTALEFHQLPY</sequence>
<comment type="caution">
    <text evidence="1">The sequence shown here is derived from an EMBL/GenBank/DDBJ whole genome shotgun (WGS) entry which is preliminary data.</text>
</comment>
<dbReference type="EMBL" id="VDEM01000019">
    <property type="protein sequence ID" value="KAF0824131.1"/>
    <property type="molecule type" value="Genomic_DNA"/>
</dbReference>
<evidence type="ECO:0000313" key="1">
    <source>
        <dbReference type="EMBL" id="KAF0824131.1"/>
    </source>
</evidence>
<name>A0A800MX63_CYTFI</name>
<dbReference type="AlphaFoldDB" id="A0A800MX63"/>
<accession>A0A800MX63</accession>
<evidence type="ECO:0000313" key="2">
    <source>
        <dbReference type="Proteomes" id="UP000465778"/>
    </source>
</evidence>